<feature type="binding site" evidence="6">
    <location>
        <position position="300"/>
    </location>
    <ligand>
        <name>NAD(+)</name>
        <dbReference type="ChEBI" id="CHEBI:57540"/>
    </ligand>
</feature>
<dbReference type="InterPro" id="IPR004099">
    <property type="entry name" value="Pyr_nucl-diS_OxRdtase_dimer"/>
</dbReference>
<name>A0A6G9CYE6_RHOER</name>
<dbReference type="InterPro" id="IPR050151">
    <property type="entry name" value="Class-I_Pyr_Nuc-Dis_Oxidored"/>
</dbReference>
<dbReference type="EMBL" id="CP050124">
    <property type="protein sequence ID" value="QIP41918.1"/>
    <property type="molecule type" value="Genomic_DNA"/>
</dbReference>
<dbReference type="PANTHER" id="PTHR22912:SF151">
    <property type="entry name" value="DIHYDROLIPOYL DEHYDROGENASE, MITOCHONDRIAL"/>
    <property type="match status" value="1"/>
</dbReference>
<gene>
    <name evidence="10" type="ORF">G9444_4676</name>
</gene>
<dbReference type="GO" id="GO:0004148">
    <property type="term" value="F:dihydrolipoyl dehydrogenase (NADH) activity"/>
    <property type="evidence" value="ECO:0007669"/>
    <property type="project" value="TreeGrafter"/>
</dbReference>
<feature type="disulfide bond" description="Redox-active" evidence="7">
    <location>
        <begin position="71"/>
        <end position="76"/>
    </location>
</feature>
<dbReference type="InterPro" id="IPR016156">
    <property type="entry name" value="FAD/NAD-linked_Rdtase_dimer_sf"/>
</dbReference>
<keyword evidence="4" id="KW-0560">Oxidoreductase</keyword>
<dbReference type="PRINTS" id="PR00368">
    <property type="entry name" value="FADPNR"/>
</dbReference>
<feature type="binding site" evidence="6">
    <location>
        <position position="80"/>
    </location>
    <ligand>
        <name>FAD</name>
        <dbReference type="ChEBI" id="CHEBI:57692"/>
    </ligand>
</feature>
<feature type="domain" description="FAD/NAD(P)-binding" evidence="9">
    <location>
        <begin position="33"/>
        <end position="351"/>
    </location>
</feature>
<dbReference type="InterPro" id="IPR001100">
    <property type="entry name" value="Pyr_nuc-diS_OxRdtase"/>
</dbReference>
<dbReference type="Pfam" id="PF07992">
    <property type="entry name" value="Pyr_redox_2"/>
    <property type="match status" value="1"/>
</dbReference>
<proteinExistence type="inferred from homology"/>
<dbReference type="PANTHER" id="PTHR22912">
    <property type="entry name" value="DISULFIDE OXIDOREDUCTASE"/>
    <property type="match status" value="1"/>
</dbReference>
<reference evidence="10 11" key="1">
    <citation type="submission" date="2020-03" db="EMBL/GenBank/DDBJ databases">
        <title>Screen low temperature-resistant strains for efficient degradation of petroleum hydrocarbons under the low temperature.</title>
        <authorList>
            <person name="Wang Y."/>
            <person name="Chen J."/>
        </authorList>
    </citation>
    <scope>NUCLEOTIDE SEQUENCE [LARGE SCALE GENOMIC DNA]</scope>
    <source>
        <strain evidence="10 11">KB1</strain>
    </source>
</reference>
<dbReference type="GO" id="GO:0050660">
    <property type="term" value="F:flavin adenine dinucleotide binding"/>
    <property type="evidence" value="ECO:0007669"/>
    <property type="project" value="TreeGrafter"/>
</dbReference>
<dbReference type="GO" id="GO:0006103">
    <property type="term" value="P:2-oxoglutarate metabolic process"/>
    <property type="evidence" value="ECO:0007669"/>
    <property type="project" value="TreeGrafter"/>
</dbReference>
<dbReference type="SUPFAM" id="SSF55424">
    <property type="entry name" value="FAD/NAD-linked reductases, dimerisation (C-terminal) domain"/>
    <property type="match status" value="1"/>
</dbReference>
<evidence type="ECO:0000256" key="2">
    <source>
        <dbReference type="ARBA" id="ARBA00022630"/>
    </source>
</evidence>
<keyword evidence="6" id="KW-0547">Nucleotide-binding</keyword>
<dbReference type="Proteomes" id="UP000502345">
    <property type="component" value="Chromosome"/>
</dbReference>
<dbReference type="PRINTS" id="PR00411">
    <property type="entry name" value="PNDRDTASEI"/>
</dbReference>
<evidence type="ECO:0000256" key="3">
    <source>
        <dbReference type="ARBA" id="ARBA00022827"/>
    </source>
</evidence>
<dbReference type="Gene3D" id="3.30.390.30">
    <property type="match status" value="1"/>
</dbReference>
<dbReference type="InterPro" id="IPR036188">
    <property type="entry name" value="FAD/NAD-bd_sf"/>
</dbReference>
<evidence type="ECO:0000259" key="9">
    <source>
        <dbReference type="Pfam" id="PF07992"/>
    </source>
</evidence>
<comment type="similarity">
    <text evidence="1">Belongs to the class-I pyridine nucleotide-disulfide oxidoreductase family.</text>
</comment>
<dbReference type="AlphaFoldDB" id="A0A6G9CYE6"/>
<accession>A0A6G9CYE6</accession>
<dbReference type="PIRSF" id="PIRSF000350">
    <property type="entry name" value="Mercury_reductase_MerA"/>
    <property type="match status" value="1"/>
</dbReference>
<protein>
    <submittedName>
        <fullName evidence="10">Pyridine nucleotide-disulfide oxidoreductase</fullName>
    </submittedName>
</protein>
<dbReference type="FunFam" id="3.30.390.30:FF:000001">
    <property type="entry name" value="Dihydrolipoyl dehydrogenase"/>
    <property type="match status" value="1"/>
</dbReference>
<dbReference type="Gene3D" id="3.50.50.60">
    <property type="entry name" value="FAD/NAD(P)-binding domain"/>
    <property type="match status" value="2"/>
</dbReference>
<evidence type="ECO:0000256" key="5">
    <source>
        <dbReference type="ARBA" id="ARBA00023027"/>
    </source>
</evidence>
<evidence type="ECO:0000256" key="1">
    <source>
        <dbReference type="ARBA" id="ARBA00007532"/>
    </source>
</evidence>
<evidence type="ECO:0000256" key="4">
    <source>
        <dbReference type="ARBA" id="ARBA00023002"/>
    </source>
</evidence>
<keyword evidence="2" id="KW-0285">Flavoprotein</keyword>
<evidence type="ECO:0000313" key="10">
    <source>
        <dbReference type="EMBL" id="QIP41918.1"/>
    </source>
</evidence>
<dbReference type="Pfam" id="PF02852">
    <property type="entry name" value="Pyr_redox_dim"/>
    <property type="match status" value="1"/>
</dbReference>
<feature type="binding site" evidence="6">
    <location>
        <position position="140"/>
    </location>
    <ligand>
        <name>FAD</name>
        <dbReference type="ChEBI" id="CHEBI:57692"/>
    </ligand>
</feature>
<keyword evidence="3 6" id="KW-0274">FAD</keyword>
<keyword evidence="5 6" id="KW-0520">NAD</keyword>
<evidence type="ECO:0000259" key="8">
    <source>
        <dbReference type="Pfam" id="PF02852"/>
    </source>
</evidence>
<evidence type="ECO:0000256" key="6">
    <source>
        <dbReference type="PIRSR" id="PIRSR000350-3"/>
    </source>
</evidence>
<sequence>MGATVTIIEFSYPAVTERTRTDPTYRGAMTDEFDVIVIGGGPAGENAAAYAIAGSNRTAAIVEHELVGGECSYWACMPSKALLRPGQVLEAADALPGIPAGPLDVDAVLKRRDSFTHNHDDSSQVDWATSAGITVIKGHGVIDGERAVTVDGTRKLRARRAVVLATGTTATVPKTPGLREALPWTSRDATNLHEVPSRVAVIGGGVVATECATWLSSFGAHVTLLVRGDALLKSAEPFAGTMVAEALGARGVDVRLSTAVNSVSRPDAKDTGEGHIHGGPVSIETSSGVIEVDEVIVAAGRGPTSADLGLSVIGLEDGKYVTTDDHLCAQGEWLYAVGDINGRSPLTHMGKYQARVCGDVIAARAESRGLRGPRYTASADNGQVPQVVFTSPEIAWVGRTEKKARDDGYDVEVVEIELAVAGSSLLRDDYSGRAKLVIDKATDVILGATFAGPEVSELVHAATIAVVGAVPLETLWHAVPSYPTVSEVWLRLLEARR</sequence>
<feature type="binding site" evidence="6">
    <location>
        <begin position="203"/>
        <end position="210"/>
    </location>
    <ligand>
        <name>NAD(+)</name>
        <dbReference type="ChEBI" id="CHEBI:57540"/>
    </ligand>
</feature>
<organism evidence="10 11">
    <name type="scientific">Rhodococcus erythropolis</name>
    <name type="common">Arthrobacter picolinophilus</name>
    <dbReference type="NCBI Taxonomy" id="1833"/>
    <lineage>
        <taxon>Bacteria</taxon>
        <taxon>Bacillati</taxon>
        <taxon>Actinomycetota</taxon>
        <taxon>Actinomycetes</taxon>
        <taxon>Mycobacteriales</taxon>
        <taxon>Nocardiaceae</taxon>
        <taxon>Rhodococcus</taxon>
        <taxon>Rhodococcus erythropolis group</taxon>
    </lineage>
</organism>
<evidence type="ECO:0000256" key="7">
    <source>
        <dbReference type="PIRSR" id="PIRSR000350-4"/>
    </source>
</evidence>
<feature type="binding site" evidence="6">
    <location>
        <position position="339"/>
    </location>
    <ligand>
        <name>FAD</name>
        <dbReference type="ChEBI" id="CHEBI:57692"/>
    </ligand>
</feature>
<dbReference type="InterPro" id="IPR023753">
    <property type="entry name" value="FAD/NAD-binding_dom"/>
</dbReference>
<dbReference type="SUPFAM" id="SSF51905">
    <property type="entry name" value="FAD/NAD(P)-binding domain"/>
    <property type="match status" value="1"/>
</dbReference>
<feature type="domain" description="Pyridine nucleotide-disulphide oxidoreductase dimerisation" evidence="8">
    <location>
        <begin position="384"/>
        <end position="489"/>
    </location>
</feature>
<evidence type="ECO:0000313" key="11">
    <source>
        <dbReference type="Proteomes" id="UP000502345"/>
    </source>
</evidence>
<comment type="cofactor">
    <cofactor evidence="6">
        <name>FAD</name>
        <dbReference type="ChEBI" id="CHEBI:57692"/>
    </cofactor>
    <text evidence="6">Binds 1 FAD per subunit.</text>
</comment>